<keyword evidence="3" id="KW-0966">Cell projection</keyword>
<evidence type="ECO:0000313" key="6">
    <source>
        <dbReference type="Proteomes" id="UP000037510"/>
    </source>
</evidence>
<gene>
    <name evidence="5" type="ORF">OBRU01_18340</name>
</gene>
<keyword evidence="6" id="KW-1185">Reference proteome</keyword>
<dbReference type="Proteomes" id="UP000037510">
    <property type="component" value="Unassembled WGS sequence"/>
</dbReference>
<dbReference type="PANTHER" id="PTHR19960:SF11">
    <property type="entry name" value="TEKTIN"/>
    <property type="match status" value="1"/>
</dbReference>
<comment type="caution">
    <text evidence="5">The sequence shown here is derived from an EMBL/GenBank/DDBJ whole genome shotgun (WGS) entry which is preliminary data.</text>
</comment>
<dbReference type="GO" id="GO:0060294">
    <property type="term" value="P:cilium movement involved in cell motility"/>
    <property type="evidence" value="ECO:0007669"/>
    <property type="project" value="UniProtKB-UniRule"/>
</dbReference>
<evidence type="ECO:0000256" key="2">
    <source>
        <dbReference type="ARBA" id="ARBA00022490"/>
    </source>
</evidence>
<keyword evidence="3" id="KW-0969">Cilium</keyword>
<keyword evidence="2" id="KW-0963">Cytoplasm</keyword>
<dbReference type="Pfam" id="PF03148">
    <property type="entry name" value="Tektin"/>
    <property type="match status" value="3"/>
</dbReference>
<reference evidence="5 6" key="1">
    <citation type="journal article" date="2015" name="Genome Biol. Evol.">
        <title>The genome of winter moth (Operophtera brumata) provides a genomic perspective on sexual dimorphism and phenology.</title>
        <authorList>
            <person name="Derks M.F."/>
            <person name="Smit S."/>
            <person name="Salis L."/>
            <person name="Schijlen E."/>
            <person name="Bossers A."/>
            <person name="Mateman C."/>
            <person name="Pijl A.S."/>
            <person name="de Ridder D."/>
            <person name="Groenen M.A."/>
            <person name="Visser M.E."/>
            <person name="Megens H.J."/>
        </authorList>
    </citation>
    <scope>NUCLEOTIDE SEQUENCE [LARGE SCALE GENOMIC DNA]</scope>
    <source>
        <strain evidence="5">WM2013NL</strain>
        <tissue evidence="5">Head and thorax</tissue>
    </source>
</reference>
<evidence type="ECO:0000313" key="5">
    <source>
        <dbReference type="EMBL" id="KOB68386.1"/>
    </source>
</evidence>
<dbReference type="InterPro" id="IPR000435">
    <property type="entry name" value="Tektins"/>
</dbReference>
<comment type="subcellular location">
    <subcellularLocation>
        <location evidence="3">Cytoplasm</location>
        <location evidence="3">Cytoskeleton</location>
        <location evidence="3">Cilium axoneme</location>
    </subcellularLocation>
</comment>
<evidence type="ECO:0000256" key="1">
    <source>
        <dbReference type="ARBA" id="ARBA00007209"/>
    </source>
</evidence>
<keyword evidence="3" id="KW-0282">Flagellum</keyword>
<feature type="non-terminal residue" evidence="5">
    <location>
        <position position="528"/>
    </location>
</feature>
<dbReference type="GO" id="GO:0015630">
    <property type="term" value="C:microtubule cytoskeleton"/>
    <property type="evidence" value="ECO:0007669"/>
    <property type="project" value="UniProtKB-UniRule"/>
</dbReference>
<dbReference type="EMBL" id="JTDY01004251">
    <property type="protein sequence ID" value="KOB68386.1"/>
    <property type="molecule type" value="Genomic_DNA"/>
</dbReference>
<accession>A0A0L7KZ82</accession>
<comment type="similarity">
    <text evidence="1 3">Belongs to the tektin family.</text>
</comment>
<sequence>MMLEKVHDTVEQSLLKEVAILRESQDKFRMMLEKVHDTVEQSLLKEVAILRESQDKFRMMLEKVHDTVEQSLLKEVAILRESQDKFRMMLEKVHDTVEQSLLKEVAILRESQDKFRMMLEKVSARVAGAGARHGGTVAAEGGDHPAREPGQVPHDARKSVSQVRAQSKNCRATQHELETDLRNKEYALGIDSMCHQLNNFSKGLQFYAGIERYDPTVCDGQRWAAASAATLQRSQSERAKAVQLLSDTDNLINIAATQIWDQWSNIQMTLYLVFQIQQEIFDIEKTLELLNKAIEDKLQPMKVAHTRLQARTNRPHLEKCRDEAQNRYLHTIFYIEKMLELHQAIEDKLQPMKEAHTRLQARTNRPHLEKCRDEAQNRYLHTIFDIEKTLELHKAIEDKLQPMKEAHTYLHTIFDIEKTLELHKAIEDKLQPMKVAHTRLQARTNQPHLEKCRDEAQNRLVKEVCDLQETMETLRSKIATAEGTHQTLLGVRAGLEADLRNKSTTLFIDRDQCMGLRRGYPVTAAIKA</sequence>
<dbReference type="GO" id="GO:0060271">
    <property type="term" value="P:cilium assembly"/>
    <property type="evidence" value="ECO:0007669"/>
    <property type="project" value="UniProtKB-UniRule"/>
</dbReference>
<dbReference type="AlphaFoldDB" id="A0A0L7KZ82"/>
<dbReference type="InterPro" id="IPR048256">
    <property type="entry name" value="Tektin-like"/>
</dbReference>
<name>A0A0L7KZ82_OPEBR</name>
<protein>
    <recommendedName>
        <fullName evidence="3">Tektin</fullName>
    </recommendedName>
</protein>
<dbReference type="PRINTS" id="PR00511">
    <property type="entry name" value="TEKTIN"/>
</dbReference>
<organism evidence="5 6">
    <name type="scientific">Operophtera brumata</name>
    <name type="common">Winter moth</name>
    <name type="synonym">Phalaena brumata</name>
    <dbReference type="NCBI Taxonomy" id="104452"/>
    <lineage>
        <taxon>Eukaryota</taxon>
        <taxon>Metazoa</taxon>
        <taxon>Ecdysozoa</taxon>
        <taxon>Arthropoda</taxon>
        <taxon>Hexapoda</taxon>
        <taxon>Insecta</taxon>
        <taxon>Pterygota</taxon>
        <taxon>Neoptera</taxon>
        <taxon>Endopterygota</taxon>
        <taxon>Lepidoptera</taxon>
        <taxon>Glossata</taxon>
        <taxon>Ditrysia</taxon>
        <taxon>Geometroidea</taxon>
        <taxon>Geometridae</taxon>
        <taxon>Larentiinae</taxon>
        <taxon>Operophtera</taxon>
    </lineage>
</organism>
<proteinExistence type="inferred from homology"/>
<dbReference type="GO" id="GO:0005930">
    <property type="term" value="C:axoneme"/>
    <property type="evidence" value="ECO:0007669"/>
    <property type="project" value="UniProtKB-SubCell"/>
</dbReference>
<dbReference type="PANTHER" id="PTHR19960">
    <property type="entry name" value="TEKTIN"/>
    <property type="match status" value="1"/>
</dbReference>
<evidence type="ECO:0000256" key="3">
    <source>
        <dbReference type="RuleBase" id="RU367040"/>
    </source>
</evidence>
<dbReference type="STRING" id="104452.A0A0L7KZ82"/>
<feature type="region of interest" description="Disordered" evidence="4">
    <location>
        <begin position="133"/>
        <end position="154"/>
    </location>
</feature>
<evidence type="ECO:0000256" key="4">
    <source>
        <dbReference type="SAM" id="MobiDB-lite"/>
    </source>
</evidence>
<dbReference type="GO" id="GO:0005634">
    <property type="term" value="C:nucleus"/>
    <property type="evidence" value="ECO:0007669"/>
    <property type="project" value="TreeGrafter"/>
</dbReference>
<feature type="non-terminal residue" evidence="5">
    <location>
        <position position="1"/>
    </location>
</feature>